<dbReference type="AlphaFoldDB" id="A0A022WEB9"/>
<feature type="non-terminal residue" evidence="1">
    <location>
        <position position="1"/>
    </location>
</feature>
<dbReference type="HOGENOM" id="CLU_2032262_0_0_1"/>
<reference evidence="1" key="1">
    <citation type="submission" date="2014-02" db="EMBL/GenBank/DDBJ databases">
        <title>The Genome Sequence of Trichophyton rubrum (morphotype fischeri) CBS 288.86.</title>
        <authorList>
            <consortium name="The Broad Institute Genomics Platform"/>
            <person name="Cuomo C.A."/>
            <person name="White T.C."/>
            <person name="Graser Y."/>
            <person name="Martinez-Rossi N."/>
            <person name="Heitman J."/>
            <person name="Young S.K."/>
            <person name="Zeng Q."/>
            <person name="Gargeya S."/>
            <person name="Abouelleil A."/>
            <person name="Alvarado L."/>
            <person name="Chapman S.B."/>
            <person name="Gainer-Dewar J."/>
            <person name="Goldberg J."/>
            <person name="Griggs A."/>
            <person name="Gujja S."/>
            <person name="Hansen M."/>
            <person name="Howarth C."/>
            <person name="Imamovic A."/>
            <person name="Larimer J."/>
            <person name="Martinez D."/>
            <person name="Murphy C."/>
            <person name="Pearson M.D."/>
            <person name="Persinoti G."/>
            <person name="Poon T."/>
            <person name="Priest M."/>
            <person name="Roberts A.D."/>
            <person name="Saif S."/>
            <person name="Shea T.D."/>
            <person name="Sykes S.N."/>
            <person name="Wortman J."/>
            <person name="Nusbaum C."/>
            <person name="Birren B."/>
        </authorList>
    </citation>
    <scope>NUCLEOTIDE SEQUENCE [LARGE SCALE GENOMIC DNA]</scope>
    <source>
        <strain evidence="1">CBS 288.86</strain>
    </source>
</reference>
<gene>
    <name evidence="1" type="ORF">H103_00971</name>
</gene>
<organism evidence="1">
    <name type="scientific">Trichophyton rubrum CBS 288.86</name>
    <dbReference type="NCBI Taxonomy" id="1215330"/>
    <lineage>
        <taxon>Eukaryota</taxon>
        <taxon>Fungi</taxon>
        <taxon>Dikarya</taxon>
        <taxon>Ascomycota</taxon>
        <taxon>Pezizomycotina</taxon>
        <taxon>Eurotiomycetes</taxon>
        <taxon>Eurotiomycetidae</taxon>
        <taxon>Onygenales</taxon>
        <taxon>Arthrodermataceae</taxon>
        <taxon>Trichophyton</taxon>
    </lineage>
</organism>
<name>A0A022WEB9_TRIRU</name>
<sequence length="122" mass="14392">QARVEARRIHKNIQEKEKEPFPDCPMIGKHNNFRAIKVGRQVREPQDPRKRKQTEILAETNWWREAAAFKLEKYVAFPLIHPSCRFCFVAYVNPVENFLRRGMTGQDATWSCIYNGYILPLS</sequence>
<proteinExistence type="predicted"/>
<evidence type="ECO:0000313" key="1">
    <source>
        <dbReference type="EMBL" id="EZF56687.1"/>
    </source>
</evidence>
<dbReference type="Proteomes" id="UP000023758">
    <property type="component" value="Unassembled WGS sequence"/>
</dbReference>
<protein>
    <submittedName>
        <fullName evidence="1">Uncharacterized protein</fullName>
    </submittedName>
</protein>
<dbReference type="EMBL" id="KK207714">
    <property type="protein sequence ID" value="EZF56687.1"/>
    <property type="molecule type" value="Genomic_DNA"/>
</dbReference>
<accession>A0A022WEB9</accession>